<name>A0A8J2LD64_9HEXA</name>
<comment type="caution">
    <text evidence="6">The sequence shown here is derived from an EMBL/GenBank/DDBJ whole genome shotgun (WGS) entry which is preliminary data.</text>
</comment>
<evidence type="ECO:0000256" key="1">
    <source>
        <dbReference type="ARBA" id="ARBA00001968"/>
    </source>
</evidence>
<proteinExistence type="predicted"/>
<dbReference type="EMBL" id="CAJVCH010557237">
    <property type="protein sequence ID" value="CAG7830709.1"/>
    <property type="molecule type" value="Genomic_DNA"/>
</dbReference>
<dbReference type="OrthoDB" id="2668416at2759"/>
<gene>
    <name evidence="6" type="ORF">AFUS01_LOCUS40496</name>
</gene>
<accession>A0A8J2LD64</accession>
<dbReference type="Pfam" id="PF13359">
    <property type="entry name" value="DDE_Tnp_4"/>
    <property type="match status" value="1"/>
</dbReference>
<dbReference type="InterPro" id="IPR027806">
    <property type="entry name" value="HARBI1_dom"/>
</dbReference>
<evidence type="ECO:0000313" key="6">
    <source>
        <dbReference type="EMBL" id="CAG7830709.1"/>
    </source>
</evidence>
<evidence type="ECO:0000256" key="4">
    <source>
        <dbReference type="SAM" id="Phobius"/>
    </source>
</evidence>
<keyword evidence="4" id="KW-0472">Membrane</keyword>
<feature type="compositionally biased region" description="Polar residues" evidence="3">
    <location>
        <begin position="63"/>
        <end position="81"/>
    </location>
</feature>
<feature type="transmembrane region" description="Helical" evidence="4">
    <location>
        <begin position="172"/>
        <end position="195"/>
    </location>
</feature>
<feature type="compositionally biased region" description="Basic and acidic residues" evidence="3">
    <location>
        <begin position="93"/>
        <end position="104"/>
    </location>
</feature>
<comment type="cofactor">
    <cofactor evidence="1">
        <name>a divalent metal cation</name>
        <dbReference type="ChEBI" id="CHEBI:60240"/>
    </cofactor>
</comment>
<reference evidence="6" key="1">
    <citation type="submission" date="2021-06" db="EMBL/GenBank/DDBJ databases">
        <authorList>
            <person name="Hodson N. C."/>
            <person name="Mongue J. A."/>
            <person name="Jaron S. K."/>
        </authorList>
    </citation>
    <scope>NUCLEOTIDE SEQUENCE</scope>
</reference>
<protein>
    <recommendedName>
        <fullName evidence="5">DDE Tnp4 domain-containing protein</fullName>
    </recommendedName>
</protein>
<dbReference type="Proteomes" id="UP000708208">
    <property type="component" value="Unassembled WGS sequence"/>
</dbReference>
<feature type="region of interest" description="Disordered" evidence="3">
    <location>
        <begin position="48"/>
        <end position="81"/>
    </location>
</feature>
<evidence type="ECO:0000313" key="7">
    <source>
        <dbReference type="Proteomes" id="UP000708208"/>
    </source>
</evidence>
<feature type="region of interest" description="Disordered" evidence="3">
    <location>
        <begin position="93"/>
        <end position="124"/>
    </location>
</feature>
<keyword evidence="7" id="KW-1185">Reference proteome</keyword>
<dbReference type="GO" id="GO:0046872">
    <property type="term" value="F:metal ion binding"/>
    <property type="evidence" value="ECO:0007669"/>
    <property type="project" value="UniProtKB-KW"/>
</dbReference>
<feature type="domain" description="DDE Tnp4" evidence="5">
    <location>
        <begin position="300"/>
        <end position="448"/>
    </location>
</feature>
<evidence type="ECO:0000259" key="5">
    <source>
        <dbReference type="Pfam" id="PF13359"/>
    </source>
</evidence>
<organism evidence="6 7">
    <name type="scientific">Allacma fusca</name>
    <dbReference type="NCBI Taxonomy" id="39272"/>
    <lineage>
        <taxon>Eukaryota</taxon>
        <taxon>Metazoa</taxon>
        <taxon>Ecdysozoa</taxon>
        <taxon>Arthropoda</taxon>
        <taxon>Hexapoda</taxon>
        <taxon>Collembola</taxon>
        <taxon>Symphypleona</taxon>
        <taxon>Sminthuridae</taxon>
        <taxon>Allacma</taxon>
    </lineage>
</organism>
<sequence>MTKISGIRFRVFGPLLCIWIGIGKCSIILQPEFRNYRLNSSVLEPRAGKSYSSKINGHENGEHNWSSESADNHISSSDLTSVSNDQYSADTVSHHHGWESEPSHTKTSYSHGKGSPPHHGWTSHSVHQNGWDGWKHEHGWGNHGVSYGHESWYDSWAKIKSWFGPKALWGSAYLLSFVQGLLVLLPIAILIGLLIHYREDITTKLQTHLPIGCVRSSNNELWKTTSELTQKILSSEDCVQRIACEIGHTSFVDSLSSYLSSGYSKLIVSNQVQPLTDRKNNGTNEDPCGKFSCEPIEFFVGIPDMINDDPEYYFEHFRTTPETFHELLMCDANYKFILTNCGASGSGSDGGIFRRSEIGKRVLNHTLDLPAPGRIDGINTLMPYCFVGDEAFPLLKNLMRPYPGDKLDISKRVFNYRLSRARRIIENTFGILVARWQLLKDNFIKSQQKLKRLYMPAGFVDTEDHFTGEIVPGIWRSMVNCTQELSRQGSNNYQKEASGVREEFKDFFNGQGSVPWQMGNIIDY</sequence>
<dbReference type="AlphaFoldDB" id="A0A8J2LD64"/>
<evidence type="ECO:0000256" key="2">
    <source>
        <dbReference type="ARBA" id="ARBA00022723"/>
    </source>
</evidence>
<keyword evidence="4" id="KW-0812">Transmembrane</keyword>
<keyword evidence="4" id="KW-1133">Transmembrane helix</keyword>
<evidence type="ECO:0000256" key="3">
    <source>
        <dbReference type="SAM" id="MobiDB-lite"/>
    </source>
</evidence>
<keyword evidence="2" id="KW-0479">Metal-binding</keyword>